<dbReference type="InterPro" id="IPR032675">
    <property type="entry name" value="LRR_dom_sf"/>
</dbReference>
<dbReference type="InterPro" id="IPR001810">
    <property type="entry name" value="F-box_dom"/>
</dbReference>
<dbReference type="EMBL" id="OU895878">
    <property type="protein sequence ID" value="CAG9804902.1"/>
    <property type="molecule type" value="Genomic_DNA"/>
</dbReference>
<evidence type="ECO:0000313" key="3">
    <source>
        <dbReference type="Proteomes" id="UP001153620"/>
    </source>
</evidence>
<reference evidence="2" key="2">
    <citation type="submission" date="2022-10" db="EMBL/GenBank/DDBJ databases">
        <authorList>
            <consortium name="ENA_rothamsted_submissions"/>
            <consortium name="culmorum"/>
            <person name="King R."/>
        </authorList>
    </citation>
    <scope>NUCLEOTIDE SEQUENCE</scope>
</reference>
<organism evidence="2 3">
    <name type="scientific">Chironomus riparius</name>
    <dbReference type="NCBI Taxonomy" id="315576"/>
    <lineage>
        <taxon>Eukaryota</taxon>
        <taxon>Metazoa</taxon>
        <taxon>Ecdysozoa</taxon>
        <taxon>Arthropoda</taxon>
        <taxon>Hexapoda</taxon>
        <taxon>Insecta</taxon>
        <taxon>Pterygota</taxon>
        <taxon>Neoptera</taxon>
        <taxon>Endopterygota</taxon>
        <taxon>Diptera</taxon>
        <taxon>Nematocera</taxon>
        <taxon>Chironomoidea</taxon>
        <taxon>Chironomidae</taxon>
        <taxon>Chironominae</taxon>
        <taxon>Chironomus</taxon>
    </lineage>
</organism>
<feature type="domain" description="F-box" evidence="1">
    <location>
        <begin position="4"/>
        <end position="51"/>
    </location>
</feature>
<sequence length="420" mass="49518">METQRNFLHFPLEVILEVFSWCSKSDLLSLTLVCKDFNEVISNCSKLMERVSLTLTPAKVKNNEIWGGIRKYSHVLVQSSHPQKALIFRDNKNYLTNLEIKDIKVRLECLRKTFFKFPYLKHLKLDSICVRPVDNGYFEGPLPALDLDTLYLKCDKKILFFLMNTQTKKLTVNSSLAMPDERLPYKLFLKSQKFLKEFITCGLYVDHPIFDSGQLNQVEFRLEKLVMKNLCEKPVPNFTNFLENHRESLKEVNITNLAEKGDFCDDVLNHLSTFKNLKRLVLTSVDPTFKPMPYVEELLFLRVRAYTNLKWSDKFLNVERLILSCDDNEKIKELINLKKLQCLVVYHATPLPSIKIPITFRRIRAFQKPNNEIRYFEEENERLRGLLTETCNLTNFVYDRIRALQRSIQQINLHRLNLQH</sequence>
<gene>
    <name evidence="2" type="ORF">CHIRRI_LOCUS7779</name>
</gene>
<keyword evidence="3" id="KW-1185">Reference proteome</keyword>
<evidence type="ECO:0000313" key="2">
    <source>
        <dbReference type="EMBL" id="CAG9804902.1"/>
    </source>
</evidence>
<dbReference type="OrthoDB" id="7760717at2759"/>
<evidence type="ECO:0000259" key="1">
    <source>
        <dbReference type="PROSITE" id="PS50181"/>
    </source>
</evidence>
<dbReference type="CDD" id="cd09917">
    <property type="entry name" value="F-box_SF"/>
    <property type="match status" value="1"/>
</dbReference>
<dbReference type="PROSITE" id="PS50181">
    <property type="entry name" value="FBOX"/>
    <property type="match status" value="1"/>
</dbReference>
<dbReference type="InterPro" id="IPR036047">
    <property type="entry name" value="F-box-like_dom_sf"/>
</dbReference>
<name>A0A9N9WT45_9DIPT</name>
<dbReference type="Pfam" id="PF12937">
    <property type="entry name" value="F-box-like"/>
    <property type="match status" value="1"/>
</dbReference>
<dbReference type="SMART" id="SM00256">
    <property type="entry name" value="FBOX"/>
    <property type="match status" value="1"/>
</dbReference>
<proteinExistence type="predicted"/>
<protein>
    <recommendedName>
        <fullName evidence="1">F-box domain-containing protein</fullName>
    </recommendedName>
</protein>
<dbReference type="Gene3D" id="3.80.10.10">
    <property type="entry name" value="Ribonuclease Inhibitor"/>
    <property type="match status" value="1"/>
</dbReference>
<dbReference type="SUPFAM" id="SSF81383">
    <property type="entry name" value="F-box domain"/>
    <property type="match status" value="1"/>
</dbReference>
<dbReference type="Proteomes" id="UP001153620">
    <property type="component" value="Chromosome 2"/>
</dbReference>
<dbReference type="AlphaFoldDB" id="A0A9N9WT45"/>
<accession>A0A9N9WT45</accession>
<reference evidence="2" key="1">
    <citation type="submission" date="2022-01" db="EMBL/GenBank/DDBJ databases">
        <authorList>
            <person name="King R."/>
        </authorList>
    </citation>
    <scope>NUCLEOTIDE SEQUENCE</scope>
</reference>